<dbReference type="AlphaFoldDB" id="A0A3M8D911"/>
<evidence type="ECO:0000313" key="3">
    <source>
        <dbReference type="Proteomes" id="UP000271031"/>
    </source>
</evidence>
<evidence type="ECO:0000313" key="2">
    <source>
        <dbReference type="EMBL" id="RNB84522.1"/>
    </source>
</evidence>
<gene>
    <name evidence="2" type="ORF">EDM56_20630</name>
</gene>
<dbReference type="RefSeq" id="WP_122919805.1">
    <property type="nucleotide sequence ID" value="NZ_RHHQ01000017.1"/>
</dbReference>
<keyword evidence="3" id="KW-1185">Reference proteome</keyword>
<proteinExistence type="inferred from homology"/>
<dbReference type="CDD" id="cd02252">
    <property type="entry name" value="nylC_like"/>
    <property type="match status" value="1"/>
</dbReference>
<dbReference type="PANTHER" id="PTHR36512">
    <property type="entry name" value="D-AMINOPEPTIDASE"/>
    <property type="match status" value="1"/>
</dbReference>
<evidence type="ECO:0000256" key="1">
    <source>
        <dbReference type="ARBA" id="ARBA00007068"/>
    </source>
</evidence>
<dbReference type="Gene3D" id="3.60.70.12">
    <property type="entry name" value="L-amino peptidase D-ALA esterase/amidase"/>
    <property type="match status" value="1"/>
</dbReference>
<dbReference type="Pfam" id="PF03576">
    <property type="entry name" value="Peptidase_S58"/>
    <property type="match status" value="1"/>
</dbReference>
<protein>
    <submittedName>
        <fullName evidence="2">Peptidase S58 family protein</fullName>
    </submittedName>
</protein>
<name>A0A3M8D911_9BACL</name>
<dbReference type="EMBL" id="RHHQ01000017">
    <property type="protein sequence ID" value="RNB84522.1"/>
    <property type="molecule type" value="Genomic_DNA"/>
</dbReference>
<comment type="caution">
    <text evidence="2">The sequence shown here is derived from an EMBL/GenBank/DDBJ whole genome shotgun (WGS) entry which is preliminary data.</text>
</comment>
<dbReference type="OrthoDB" id="9808347at2"/>
<dbReference type="PANTHER" id="PTHR36512:SF3">
    <property type="entry name" value="BLR5678 PROTEIN"/>
    <property type="match status" value="1"/>
</dbReference>
<dbReference type="SUPFAM" id="SSF56266">
    <property type="entry name" value="DmpA/ArgJ-like"/>
    <property type="match status" value="1"/>
</dbReference>
<comment type="similarity">
    <text evidence="1">Belongs to the peptidase S58 family.</text>
</comment>
<sequence>MALTGTIVDVKGIKVGQVQNEEALTGCTVLLMEEGAVCGVDVRGSAPGTRETDLLDPSNLVEQVHAIVLTGGSAFGLDSASGVMKYLEEHGIGLDTGFATVPIVPAACLFDLPLGNPKVRPDQEMGYLAASIASVDKVEQGNVGAGTGASVGKMCGFAHAMKGGLGSVARVYPNGLVIGAIVAVNAVGEVRDMHTGDVLAGALDETGKFQNILTSVMGDGFTPIPSGTNTTIGVVASNAKLTKAQAKKVAQMSHNGFARTIYPVHTMYDGDTIFAIGTGEIEASVDLIGTLSADVLAEAVMEAIKHAEGAGGLPSYRDRKQA</sequence>
<dbReference type="InterPro" id="IPR016117">
    <property type="entry name" value="ArgJ-like_dom_sf"/>
</dbReference>
<reference evidence="2 3" key="1">
    <citation type="submission" date="2018-10" db="EMBL/GenBank/DDBJ databases">
        <title>Phylogenomics of Brevibacillus.</title>
        <authorList>
            <person name="Dunlap C."/>
        </authorList>
    </citation>
    <scope>NUCLEOTIDE SEQUENCE [LARGE SCALE GENOMIC DNA]</scope>
    <source>
        <strain evidence="2 3">JCM 15716</strain>
    </source>
</reference>
<organism evidence="2 3">
    <name type="scientific">Brevibacillus fluminis</name>
    <dbReference type="NCBI Taxonomy" id="511487"/>
    <lineage>
        <taxon>Bacteria</taxon>
        <taxon>Bacillati</taxon>
        <taxon>Bacillota</taxon>
        <taxon>Bacilli</taxon>
        <taxon>Bacillales</taxon>
        <taxon>Paenibacillaceae</taxon>
        <taxon>Brevibacillus</taxon>
    </lineage>
</organism>
<dbReference type="GO" id="GO:0004177">
    <property type="term" value="F:aminopeptidase activity"/>
    <property type="evidence" value="ECO:0007669"/>
    <property type="project" value="TreeGrafter"/>
</dbReference>
<dbReference type="InterPro" id="IPR005321">
    <property type="entry name" value="Peptidase_S58_DmpA"/>
</dbReference>
<dbReference type="Proteomes" id="UP000271031">
    <property type="component" value="Unassembled WGS sequence"/>
</dbReference>
<accession>A0A3M8D911</accession>